<evidence type="ECO:0000256" key="5">
    <source>
        <dbReference type="ARBA" id="ARBA00023136"/>
    </source>
</evidence>
<dbReference type="InterPro" id="IPR013980">
    <property type="entry name" value="MANSC_dom"/>
</dbReference>
<dbReference type="PROSITE" id="PS50986">
    <property type="entry name" value="MANSC"/>
    <property type="match status" value="1"/>
</dbReference>
<evidence type="ECO:0000313" key="16">
    <source>
        <dbReference type="RefSeq" id="XP_025836376.1"/>
    </source>
</evidence>
<evidence type="ECO:0000313" key="15">
    <source>
        <dbReference type="Proteomes" id="UP000192223"/>
    </source>
</evidence>
<dbReference type="Pfam" id="PF00057">
    <property type="entry name" value="Ldl_recept_a"/>
    <property type="match status" value="1"/>
</dbReference>
<feature type="compositionally biased region" description="Polar residues" evidence="10">
    <location>
        <begin position="324"/>
        <end position="333"/>
    </location>
</feature>
<evidence type="ECO:0000256" key="10">
    <source>
        <dbReference type="SAM" id="MobiDB-lite"/>
    </source>
</evidence>
<feature type="transmembrane region" description="Helical" evidence="11">
    <location>
        <begin position="470"/>
        <end position="490"/>
    </location>
</feature>
<keyword evidence="2 11" id="KW-0812">Transmembrane</keyword>
<feature type="domain" description="Apple" evidence="13">
    <location>
        <begin position="35"/>
        <end position="120"/>
    </location>
</feature>
<dbReference type="Gene3D" id="4.10.400.10">
    <property type="entry name" value="Low-density Lipoprotein Receptor"/>
    <property type="match status" value="1"/>
</dbReference>
<evidence type="ECO:0000256" key="7">
    <source>
        <dbReference type="ARBA" id="ARBA00023180"/>
    </source>
</evidence>
<evidence type="ECO:0000256" key="9">
    <source>
        <dbReference type="SAM" id="Coils"/>
    </source>
</evidence>
<feature type="signal peptide" evidence="12">
    <location>
        <begin position="1"/>
        <end position="20"/>
    </location>
</feature>
<keyword evidence="3 12" id="KW-0732">Signal</keyword>
<dbReference type="PANTHER" id="PTHR46876">
    <property type="entry name" value="LOW-DENSITY LIPOPROTEIN RECEPTOR-RELATED PROTEIN 11"/>
    <property type="match status" value="1"/>
</dbReference>
<evidence type="ECO:0000256" key="12">
    <source>
        <dbReference type="SAM" id="SignalP"/>
    </source>
</evidence>
<dbReference type="SUPFAM" id="SSF57424">
    <property type="entry name" value="LDL receptor-like module"/>
    <property type="match status" value="1"/>
</dbReference>
<dbReference type="GO" id="GO:0016020">
    <property type="term" value="C:membrane"/>
    <property type="evidence" value="ECO:0007669"/>
    <property type="project" value="UniProtKB-SubCell"/>
</dbReference>
<evidence type="ECO:0000256" key="3">
    <source>
        <dbReference type="ARBA" id="ARBA00022729"/>
    </source>
</evidence>
<feature type="chain" id="PRO_5028979771" evidence="12">
    <location>
        <begin position="21"/>
        <end position="519"/>
    </location>
</feature>
<proteinExistence type="predicted"/>
<keyword evidence="4 11" id="KW-1133">Transmembrane helix</keyword>
<dbReference type="CDD" id="cd00112">
    <property type="entry name" value="LDLa"/>
    <property type="match status" value="1"/>
</dbReference>
<dbReference type="GeneID" id="108736770"/>
<dbReference type="Pfam" id="PF07502">
    <property type="entry name" value="MANEC"/>
    <property type="match status" value="1"/>
</dbReference>
<keyword evidence="9" id="KW-0175">Coiled coil</keyword>
<keyword evidence="5 11" id="KW-0472">Membrane</keyword>
<keyword evidence="15" id="KW-1185">Reference proteome</keyword>
<dbReference type="SMART" id="SM00765">
    <property type="entry name" value="MANEC"/>
    <property type="match status" value="1"/>
</dbReference>
<dbReference type="InterPro" id="IPR036055">
    <property type="entry name" value="LDL_receptor-like_sf"/>
</dbReference>
<dbReference type="OrthoDB" id="10037294at2759"/>
<sequence length="519" mass="58529">MLSYALFLVCFLSSTTYLQSTKQKVIATDIDLQTCVTNFDVHTDKIIRTQDSRNMGAKYLNEMDLDSREECLRLCCETENCDVFVFEEKSTGSCYLFECGPPEDFKCKFTHHANYTSAVLAVSRRMSNLENQIKLTKHENDLTKLRVPEVHDLKKASNVQIASSAVLTTVQPKILATLTTKINKQEKVRKCSRYQFECKSSGECIAIYNACDGITQCTDGSDEGPEMNCPELTSTTLKPSLPQTIHDINNQMEERREPPSFSQQQYHGSYPKQAIQIPNQEYNSEGDFLRPVSVYSVKNSEHQAAPYDSSRRSGYLNNPVENPNGWISHSTNLGIRGKNGGPLNRLENDGRISQGQQSGQVHYGSYQSRTDHDNHRIQSSQDHPLISSPQRDHADEPQESEKLAHDLKNSKHFMKIDDKPKEVTKEKVSVTEVEHPYKSDKDFVETAKYIMKDSDSDELEDGIAQTPSGAALSLTLGLIITCVMAVLIACRLRVVRRRIRKGGKGYAHDADYLVNGMYL</sequence>
<feature type="coiled-coil region" evidence="9">
    <location>
        <begin position="119"/>
        <end position="146"/>
    </location>
</feature>
<keyword evidence="16" id="KW-0675">Receptor</keyword>
<accession>A0A7F5RKA2</accession>
<dbReference type="SMART" id="SM00192">
    <property type="entry name" value="LDLa"/>
    <property type="match status" value="1"/>
</dbReference>
<feature type="domain" description="MANSC" evidence="14">
    <location>
        <begin position="41"/>
        <end position="118"/>
    </location>
</feature>
<dbReference type="InParanoid" id="A0A7F5RKA2"/>
<dbReference type="InterPro" id="IPR003609">
    <property type="entry name" value="Pan_app"/>
</dbReference>
<keyword evidence="16" id="KW-0449">Lipoprotein</keyword>
<evidence type="ECO:0000256" key="11">
    <source>
        <dbReference type="SAM" id="Phobius"/>
    </source>
</evidence>
<keyword evidence="6" id="KW-1015">Disulfide bond</keyword>
<evidence type="ECO:0000256" key="4">
    <source>
        <dbReference type="ARBA" id="ARBA00022989"/>
    </source>
</evidence>
<evidence type="ECO:0000259" key="13">
    <source>
        <dbReference type="PROSITE" id="PS50948"/>
    </source>
</evidence>
<protein>
    <submittedName>
        <fullName evidence="16">Low-density lipoprotein receptor-related protein 11</fullName>
    </submittedName>
</protein>
<evidence type="ECO:0000256" key="6">
    <source>
        <dbReference type="ARBA" id="ARBA00023157"/>
    </source>
</evidence>
<dbReference type="Proteomes" id="UP000192223">
    <property type="component" value="Unplaced"/>
</dbReference>
<evidence type="ECO:0000256" key="2">
    <source>
        <dbReference type="ARBA" id="ARBA00022692"/>
    </source>
</evidence>
<dbReference type="InterPro" id="IPR023415">
    <property type="entry name" value="LDLR_class-A_CS"/>
</dbReference>
<name>A0A7F5RKA2_AGRPL</name>
<dbReference type="AlphaFoldDB" id="A0A7F5RKA2"/>
<reference evidence="16" key="1">
    <citation type="submission" date="2025-08" db="UniProtKB">
        <authorList>
            <consortium name="RefSeq"/>
        </authorList>
    </citation>
    <scope>IDENTIFICATION</scope>
    <source>
        <tissue evidence="16">Entire body</tissue>
    </source>
</reference>
<dbReference type="PROSITE" id="PS01209">
    <property type="entry name" value="LDLRA_1"/>
    <property type="match status" value="1"/>
</dbReference>
<dbReference type="PROSITE" id="PS50068">
    <property type="entry name" value="LDLRA_2"/>
    <property type="match status" value="1"/>
</dbReference>
<gene>
    <name evidence="16" type="primary">LOC108736770</name>
</gene>
<organism evidence="15 16">
    <name type="scientific">Agrilus planipennis</name>
    <name type="common">Emerald ash borer</name>
    <name type="synonym">Agrilus marcopoli</name>
    <dbReference type="NCBI Taxonomy" id="224129"/>
    <lineage>
        <taxon>Eukaryota</taxon>
        <taxon>Metazoa</taxon>
        <taxon>Ecdysozoa</taxon>
        <taxon>Arthropoda</taxon>
        <taxon>Hexapoda</taxon>
        <taxon>Insecta</taxon>
        <taxon>Pterygota</taxon>
        <taxon>Neoptera</taxon>
        <taxon>Endopterygota</taxon>
        <taxon>Coleoptera</taxon>
        <taxon>Polyphaga</taxon>
        <taxon>Elateriformia</taxon>
        <taxon>Buprestoidea</taxon>
        <taxon>Buprestidae</taxon>
        <taxon>Agrilinae</taxon>
        <taxon>Agrilus</taxon>
    </lineage>
</organism>
<evidence type="ECO:0000259" key="14">
    <source>
        <dbReference type="PROSITE" id="PS50986"/>
    </source>
</evidence>
<dbReference type="FunCoup" id="A0A7F5RKA2">
    <property type="interactions" value="11"/>
</dbReference>
<dbReference type="PROSITE" id="PS50948">
    <property type="entry name" value="PAN"/>
    <property type="match status" value="1"/>
</dbReference>
<dbReference type="PANTHER" id="PTHR46876:SF1">
    <property type="entry name" value="LOW-DENSITY LIPOPROTEIN RECEPTOR-RELATED PROTEIN 11"/>
    <property type="match status" value="1"/>
</dbReference>
<comment type="subcellular location">
    <subcellularLocation>
        <location evidence="1">Membrane</location>
        <topology evidence="1">Single-pass type I membrane protein</topology>
    </subcellularLocation>
</comment>
<comment type="caution">
    <text evidence="8">Lacks conserved residue(s) required for the propagation of feature annotation.</text>
</comment>
<dbReference type="InterPro" id="IPR002172">
    <property type="entry name" value="LDrepeatLR_classA_rpt"/>
</dbReference>
<feature type="compositionally biased region" description="Polar residues" evidence="10">
    <location>
        <begin position="351"/>
        <end position="368"/>
    </location>
</feature>
<dbReference type="InterPro" id="IPR011106">
    <property type="entry name" value="MANSC_N"/>
</dbReference>
<feature type="compositionally biased region" description="Basic and acidic residues" evidence="10">
    <location>
        <begin position="390"/>
        <end position="408"/>
    </location>
</feature>
<evidence type="ECO:0000256" key="8">
    <source>
        <dbReference type="PROSITE-ProRule" id="PRU00124"/>
    </source>
</evidence>
<feature type="region of interest" description="Disordered" evidence="10">
    <location>
        <begin position="324"/>
        <end position="408"/>
    </location>
</feature>
<evidence type="ECO:0000256" key="1">
    <source>
        <dbReference type="ARBA" id="ARBA00004479"/>
    </source>
</evidence>
<dbReference type="RefSeq" id="XP_025836376.1">
    <property type="nucleotide sequence ID" value="XM_025980591.1"/>
</dbReference>
<dbReference type="KEGG" id="apln:108736770"/>
<keyword evidence="7" id="KW-0325">Glycoprotein</keyword>